<dbReference type="Proteomes" id="UP001180020">
    <property type="component" value="Unassembled WGS sequence"/>
</dbReference>
<dbReference type="PANTHER" id="PTHR45657">
    <property type="entry name" value="CRAL-TRIO DOMAIN-CONTAINING PROTEIN YKL091C-RELATED"/>
    <property type="match status" value="1"/>
</dbReference>
<dbReference type="PANTHER" id="PTHR45657:SF1">
    <property type="entry name" value="CRAL-TRIO DOMAIN-CONTAINING PROTEIN YKL091C-RELATED"/>
    <property type="match status" value="1"/>
</dbReference>
<dbReference type="Gene3D" id="3.20.20.70">
    <property type="entry name" value="Aldolase class I"/>
    <property type="match status" value="1"/>
</dbReference>
<keyword evidence="3" id="KW-1185">Reference proteome</keyword>
<name>A0AAV9DSY4_ACOCL</name>
<dbReference type="InterPro" id="IPR051026">
    <property type="entry name" value="PI/PC_transfer"/>
</dbReference>
<dbReference type="EMBL" id="JAUJYO010000011">
    <property type="protein sequence ID" value="KAK1303618.1"/>
    <property type="molecule type" value="Genomic_DNA"/>
</dbReference>
<comment type="caution">
    <text evidence="2">The sequence shown here is derived from an EMBL/GenBank/DDBJ whole genome shotgun (WGS) entry which is preliminary data.</text>
</comment>
<comment type="subcellular location">
    <subcellularLocation>
        <location evidence="1">Endomembrane system</location>
        <topology evidence="1">Peripheral membrane protein</topology>
    </subcellularLocation>
</comment>
<reference evidence="2" key="2">
    <citation type="submission" date="2023-06" db="EMBL/GenBank/DDBJ databases">
        <authorList>
            <person name="Ma L."/>
            <person name="Liu K.-W."/>
            <person name="Li Z."/>
            <person name="Hsiao Y.-Y."/>
            <person name="Qi Y."/>
            <person name="Fu T."/>
            <person name="Tang G."/>
            <person name="Zhang D."/>
            <person name="Sun W.-H."/>
            <person name="Liu D.-K."/>
            <person name="Li Y."/>
            <person name="Chen G.-Z."/>
            <person name="Liu X.-D."/>
            <person name="Liao X.-Y."/>
            <person name="Jiang Y.-T."/>
            <person name="Yu X."/>
            <person name="Hao Y."/>
            <person name="Huang J."/>
            <person name="Zhao X.-W."/>
            <person name="Ke S."/>
            <person name="Chen Y.-Y."/>
            <person name="Wu W.-L."/>
            <person name="Hsu J.-L."/>
            <person name="Lin Y.-F."/>
            <person name="Huang M.-D."/>
            <person name="Li C.-Y."/>
            <person name="Huang L."/>
            <person name="Wang Z.-W."/>
            <person name="Zhao X."/>
            <person name="Zhong W.-Y."/>
            <person name="Peng D.-H."/>
            <person name="Ahmad S."/>
            <person name="Lan S."/>
            <person name="Zhang J.-S."/>
            <person name="Tsai W.-C."/>
            <person name="Van De Peer Y."/>
            <person name="Liu Z.-J."/>
        </authorList>
    </citation>
    <scope>NUCLEOTIDE SEQUENCE</scope>
    <source>
        <strain evidence="2">CP</strain>
        <tissue evidence="2">Leaves</tissue>
    </source>
</reference>
<evidence type="ECO:0000313" key="2">
    <source>
        <dbReference type="EMBL" id="KAK1303618.1"/>
    </source>
</evidence>
<gene>
    <name evidence="2" type="primary">GLO3</name>
    <name evidence="2" type="ORF">QJS10_CPB11g00822</name>
</gene>
<dbReference type="GO" id="GO:0012505">
    <property type="term" value="C:endomembrane system"/>
    <property type="evidence" value="ECO:0007669"/>
    <property type="project" value="UniProtKB-SubCell"/>
</dbReference>
<dbReference type="SUPFAM" id="SSF46938">
    <property type="entry name" value="CRAL/TRIO N-terminal domain"/>
    <property type="match status" value="1"/>
</dbReference>
<evidence type="ECO:0000256" key="1">
    <source>
        <dbReference type="ARBA" id="ARBA00004184"/>
    </source>
</evidence>
<dbReference type="AlphaFoldDB" id="A0AAV9DSY4"/>
<evidence type="ECO:0000313" key="3">
    <source>
        <dbReference type="Proteomes" id="UP001180020"/>
    </source>
</evidence>
<dbReference type="Gene3D" id="1.10.8.20">
    <property type="entry name" value="N-terminal domain of phosphatidylinositol transfer protein sec14p"/>
    <property type="match status" value="1"/>
</dbReference>
<accession>A0AAV9DSY4</accession>
<protein>
    <submittedName>
        <fullName evidence="2">Peroxisomal (S)-2-hydroxy-acid oxidase GLO3</fullName>
    </submittedName>
</protein>
<dbReference type="InterPro" id="IPR013785">
    <property type="entry name" value="Aldolase_TIM"/>
</dbReference>
<organism evidence="2 3">
    <name type="scientific">Acorus calamus</name>
    <name type="common">Sweet flag</name>
    <dbReference type="NCBI Taxonomy" id="4465"/>
    <lineage>
        <taxon>Eukaryota</taxon>
        <taxon>Viridiplantae</taxon>
        <taxon>Streptophyta</taxon>
        <taxon>Embryophyta</taxon>
        <taxon>Tracheophyta</taxon>
        <taxon>Spermatophyta</taxon>
        <taxon>Magnoliopsida</taxon>
        <taxon>Liliopsida</taxon>
        <taxon>Acoraceae</taxon>
        <taxon>Acorus</taxon>
    </lineage>
</organism>
<proteinExistence type="predicted"/>
<reference evidence="2" key="1">
    <citation type="journal article" date="2023" name="Nat. Commun.">
        <title>Diploid and tetraploid genomes of Acorus and the evolution of monocots.</title>
        <authorList>
            <person name="Ma L."/>
            <person name="Liu K.W."/>
            <person name="Li Z."/>
            <person name="Hsiao Y.Y."/>
            <person name="Qi Y."/>
            <person name="Fu T."/>
            <person name="Tang G.D."/>
            <person name="Zhang D."/>
            <person name="Sun W.H."/>
            <person name="Liu D.K."/>
            <person name="Li Y."/>
            <person name="Chen G.Z."/>
            <person name="Liu X.D."/>
            <person name="Liao X.Y."/>
            <person name="Jiang Y.T."/>
            <person name="Yu X."/>
            <person name="Hao Y."/>
            <person name="Huang J."/>
            <person name="Zhao X.W."/>
            <person name="Ke S."/>
            <person name="Chen Y.Y."/>
            <person name="Wu W.L."/>
            <person name="Hsu J.L."/>
            <person name="Lin Y.F."/>
            <person name="Huang M.D."/>
            <person name="Li C.Y."/>
            <person name="Huang L."/>
            <person name="Wang Z.W."/>
            <person name="Zhao X."/>
            <person name="Zhong W.Y."/>
            <person name="Peng D.H."/>
            <person name="Ahmad S."/>
            <person name="Lan S."/>
            <person name="Zhang J.S."/>
            <person name="Tsai W.C."/>
            <person name="Van de Peer Y."/>
            <person name="Liu Z.J."/>
        </authorList>
    </citation>
    <scope>NUCLEOTIDE SEQUENCE</scope>
    <source>
        <strain evidence="2">CP</strain>
    </source>
</reference>
<dbReference type="InterPro" id="IPR036273">
    <property type="entry name" value="CRAL/TRIO_N_dom_sf"/>
</dbReference>
<sequence length="104" mass="12113">MEDNGVDLGASLGLRRVHTENNIQARKFDIEKTKQMWADMLQWRKEYNADTILEIGRPVIYGLAAKGEYEVRRIFEFTMSLNGYCTVKDITRSHVRYSLKLVQA</sequence>